<dbReference type="GO" id="GO:0008270">
    <property type="term" value="F:zinc ion binding"/>
    <property type="evidence" value="ECO:0007669"/>
    <property type="project" value="InterPro"/>
</dbReference>
<dbReference type="CDD" id="cd00067">
    <property type="entry name" value="GAL4"/>
    <property type="match status" value="1"/>
</dbReference>
<evidence type="ECO:0000259" key="6">
    <source>
        <dbReference type="SMART" id="SM00906"/>
    </source>
</evidence>
<feature type="region of interest" description="Disordered" evidence="5">
    <location>
        <begin position="1"/>
        <end position="81"/>
    </location>
</feature>
<dbReference type="GO" id="GO:0000435">
    <property type="term" value="P:positive regulation of transcription from RNA polymerase II promoter by galactose"/>
    <property type="evidence" value="ECO:0007669"/>
    <property type="project" value="TreeGrafter"/>
</dbReference>
<evidence type="ECO:0000313" key="7">
    <source>
        <dbReference type="EMBL" id="ATY64138.1"/>
    </source>
</evidence>
<keyword evidence="7" id="KW-0808">Transferase</keyword>
<protein>
    <submittedName>
        <fullName evidence="7">Casein kinase regulatory subunit</fullName>
    </submittedName>
</protein>
<organism evidence="7 8">
    <name type="scientific">Cordyceps militaris</name>
    <name type="common">Caterpillar fungus</name>
    <name type="synonym">Clavaria militaris</name>
    <dbReference type="NCBI Taxonomy" id="73501"/>
    <lineage>
        <taxon>Eukaryota</taxon>
        <taxon>Fungi</taxon>
        <taxon>Dikarya</taxon>
        <taxon>Ascomycota</taxon>
        <taxon>Pezizomycotina</taxon>
        <taxon>Sordariomycetes</taxon>
        <taxon>Hypocreomycetidae</taxon>
        <taxon>Hypocreales</taxon>
        <taxon>Cordycipitaceae</taxon>
        <taxon>Cordyceps</taxon>
    </lineage>
</organism>
<evidence type="ECO:0000256" key="4">
    <source>
        <dbReference type="ARBA" id="ARBA00023242"/>
    </source>
</evidence>
<name>A0A2H4SM03_CORMI</name>
<evidence type="ECO:0000256" key="1">
    <source>
        <dbReference type="ARBA" id="ARBA00022723"/>
    </source>
</evidence>
<accession>A0A2H4SM03</accession>
<evidence type="ECO:0000256" key="2">
    <source>
        <dbReference type="ARBA" id="ARBA00023015"/>
    </source>
</evidence>
<dbReference type="GO" id="GO:0005634">
    <property type="term" value="C:nucleus"/>
    <property type="evidence" value="ECO:0007669"/>
    <property type="project" value="TreeGrafter"/>
</dbReference>
<dbReference type="InterPro" id="IPR007219">
    <property type="entry name" value="XnlR_reg_dom"/>
</dbReference>
<dbReference type="SMART" id="SM00906">
    <property type="entry name" value="Fungal_trans"/>
    <property type="match status" value="1"/>
</dbReference>
<feature type="compositionally biased region" description="Polar residues" evidence="5">
    <location>
        <begin position="1"/>
        <end position="51"/>
    </location>
</feature>
<keyword evidence="3" id="KW-0804">Transcription</keyword>
<keyword evidence="1" id="KW-0479">Metal-binding</keyword>
<dbReference type="EMBL" id="CP023325">
    <property type="protein sequence ID" value="ATY64138.1"/>
    <property type="molecule type" value="Genomic_DNA"/>
</dbReference>
<dbReference type="Gene3D" id="4.10.240.10">
    <property type="entry name" value="Zn(2)-C6 fungal-type DNA-binding domain"/>
    <property type="match status" value="1"/>
</dbReference>
<dbReference type="OrthoDB" id="3971593at2759"/>
<evidence type="ECO:0000313" key="8">
    <source>
        <dbReference type="Proteomes" id="UP000323067"/>
    </source>
</evidence>
<evidence type="ECO:0000256" key="5">
    <source>
        <dbReference type="SAM" id="MobiDB-lite"/>
    </source>
</evidence>
<evidence type="ECO:0000256" key="3">
    <source>
        <dbReference type="ARBA" id="ARBA00023163"/>
    </source>
</evidence>
<dbReference type="VEuPathDB" id="FungiDB:A9K55_004223"/>
<dbReference type="CDD" id="cd12148">
    <property type="entry name" value="fungal_TF_MHR"/>
    <property type="match status" value="1"/>
</dbReference>
<dbReference type="PANTHER" id="PTHR47424">
    <property type="entry name" value="REGULATORY PROTEIN GAL4"/>
    <property type="match status" value="1"/>
</dbReference>
<dbReference type="VEuPathDB" id="FungiDB:CCM_04448"/>
<dbReference type="Proteomes" id="UP000323067">
    <property type="component" value="Chromosome v"/>
</dbReference>
<reference evidence="7 8" key="1">
    <citation type="journal article" date="2017" name="BMC Genomics">
        <title>Chromosome level assembly and secondary metabolite potential of the parasitic fungus Cordyceps militaris.</title>
        <authorList>
            <person name="Kramer G.J."/>
            <person name="Nodwell J.R."/>
        </authorList>
    </citation>
    <scope>NUCLEOTIDE SEQUENCE [LARGE SCALE GENOMIC DNA]</scope>
    <source>
        <strain evidence="7 8">ATCC 34164</strain>
    </source>
</reference>
<feature type="region of interest" description="Disordered" evidence="5">
    <location>
        <begin position="174"/>
        <end position="202"/>
    </location>
</feature>
<dbReference type="GO" id="GO:0000981">
    <property type="term" value="F:DNA-binding transcription factor activity, RNA polymerase II-specific"/>
    <property type="evidence" value="ECO:0007669"/>
    <property type="project" value="InterPro"/>
</dbReference>
<keyword evidence="2" id="KW-0805">Transcription regulation</keyword>
<gene>
    <name evidence="7" type="ORF">A9K55_004223</name>
</gene>
<keyword evidence="7" id="KW-0418">Kinase</keyword>
<feature type="compositionally biased region" description="Low complexity" evidence="5">
    <location>
        <begin position="179"/>
        <end position="191"/>
    </location>
</feature>
<dbReference type="Pfam" id="PF04082">
    <property type="entry name" value="Fungal_trans"/>
    <property type="match status" value="1"/>
</dbReference>
<dbReference type="GO" id="GO:0006351">
    <property type="term" value="P:DNA-templated transcription"/>
    <property type="evidence" value="ECO:0007669"/>
    <property type="project" value="InterPro"/>
</dbReference>
<dbReference type="GO" id="GO:0016301">
    <property type="term" value="F:kinase activity"/>
    <property type="evidence" value="ECO:0007669"/>
    <property type="project" value="UniProtKB-KW"/>
</dbReference>
<proteinExistence type="predicted"/>
<dbReference type="InterPro" id="IPR051127">
    <property type="entry name" value="Fungal_SecMet_Regulators"/>
</dbReference>
<dbReference type="AlphaFoldDB" id="A0A2H4SM03"/>
<keyword evidence="4" id="KW-0539">Nucleus</keyword>
<feature type="domain" description="Xylanolytic transcriptional activator regulatory" evidence="6">
    <location>
        <begin position="368"/>
        <end position="442"/>
    </location>
</feature>
<dbReference type="Pfam" id="PF00172">
    <property type="entry name" value="Zn_clus"/>
    <property type="match status" value="1"/>
</dbReference>
<dbReference type="InterPro" id="IPR001138">
    <property type="entry name" value="Zn2Cys6_DnaBD"/>
</dbReference>
<sequence length="758" mass="84330">MEQIETQASDLRFLSQQAQVPLSNSPSVTYETPRHQQASPGSASFGGNSATHGDAAGAKRKSTDEGLGSSKQTRSKRNRRRKIKCNGETPCKRCGNMGLNCLYTPNCCSNTFKDSDEYKLVTSHLTALQDEVGALKQAMQAMQGMQGTQPTPGDRSHMAPSSIDRSIMASGMIAPSPAQSSVSGQQTSTGQARTPGAFRGSTSTSHMIGIAQTNTGIAYPDLQDSTNQIEPPLQSQASRTDPILEYSHDEMLRLCQVHDDEIGIMYPVLNMGTVTEHARYIAAQFDTLRHQSSSQIFTDDKTLELKMVMCCALVVEESGPSIRAQKLFDSMEPVLNRRLLAEEAYIGTLPLLCIFAGYRFLTDDEGLAWRVIGQVCRLCLELGLHRSQVHQSITDPNERQFALNSFWSAYVLDRRWAFNTGLPYVIQDADIDPKLEYPTGHPYLVSMISYSKLGAKVWSLVEQRRASFLDNEKPWLQDIERLDAEIITWYSCVPPEVQIRDWHEEGHINSTSSYNLQRLKVWTYLRRNQIRNWLHAPILHTTNSILGAPHLAQVCVDVAKDTVAYLNHVNNHTDMIRKSQAFYSQFLVSALAIMFLASTQAPVQFSAICREDFYTGLGLIEDLSPHSHISKRLWRIVWSLRDYLQQLQPKQGNDAHSTAALGMIGLARGGRIDPSGPQYPYGGTGMPMGAGGPADSSDIDLSVPNDGKLTSHLCNMYETFANYNGFNNLRLDPGDMQTQDQAKVMAQSGFFTTVRQMF</sequence>
<dbReference type="PANTHER" id="PTHR47424:SF5">
    <property type="entry name" value="ZN(II)2CYS6 TRANSCRIPTION FACTOR (EUROFUNG)"/>
    <property type="match status" value="1"/>
</dbReference>
<dbReference type="GO" id="GO:0000978">
    <property type="term" value="F:RNA polymerase II cis-regulatory region sequence-specific DNA binding"/>
    <property type="evidence" value="ECO:0007669"/>
    <property type="project" value="TreeGrafter"/>
</dbReference>
<dbReference type="InterPro" id="IPR036864">
    <property type="entry name" value="Zn2-C6_fun-type_DNA-bd_sf"/>
</dbReference>